<protein>
    <submittedName>
        <fullName evidence="2">Diguanylate cyclase/phosphodiesterase (GGDEF &amp; EAL domains) with PAS/PAC sensor(S)</fullName>
    </submittedName>
</protein>
<dbReference type="Pfam" id="PF00563">
    <property type="entry name" value="EAL"/>
    <property type="match status" value="1"/>
</dbReference>
<dbReference type="PANTHER" id="PTHR33121:SF76">
    <property type="entry name" value="SIGNALING PROTEIN"/>
    <property type="match status" value="1"/>
</dbReference>
<reference evidence="2" key="1">
    <citation type="submission" date="2020-02" db="EMBL/GenBank/DDBJ databases">
        <authorList>
            <person name="Meier V. D."/>
        </authorList>
    </citation>
    <scope>NUCLEOTIDE SEQUENCE</scope>
    <source>
        <strain evidence="2">AVDCRST_MAG11</strain>
    </source>
</reference>
<dbReference type="SUPFAM" id="SSF141868">
    <property type="entry name" value="EAL domain-like"/>
    <property type="match status" value="1"/>
</dbReference>
<dbReference type="InterPro" id="IPR050706">
    <property type="entry name" value="Cyclic-di-GMP_PDE-like"/>
</dbReference>
<evidence type="ECO:0000259" key="1">
    <source>
        <dbReference type="PROSITE" id="PS50883"/>
    </source>
</evidence>
<dbReference type="AlphaFoldDB" id="A0A6J4MB84"/>
<dbReference type="Gene3D" id="3.20.20.450">
    <property type="entry name" value="EAL domain"/>
    <property type="match status" value="1"/>
</dbReference>
<dbReference type="EMBL" id="CADCTU010000799">
    <property type="protein sequence ID" value="CAA9355072.1"/>
    <property type="molecule type" value="Genomic_DNA"/>
</dbReference>
<evidence type="ECO:0000313" key="2">
    <source>
        <dbReference type="EMBL" id="CAA9355072.1"/>
    </source>
</evidence>
<dbReference type="GO" id="GO:0071111">
    <property type="term" value="F:cyclic-guanylate-specific phosphodiesterase activity"/>
    <property type="evidence" value="ECO:0007669"/>
    <property type="project" value="InterPro"/>
</dbReference>
<dbReference type="InterPro" id="IPR001633">
    <property type="entry name" value="EAL_dom"/>
</dbReference>
<gene>
    <name evidence="2" type="ORF">AVDCRST_MAG11-3752</name>
</gene>
<name>A0A6J4MB84_9BACT</name>
<proteinExistence type="predicted"/>
<feature type="non-terminal residue" evidence="2">
    <location>
        <position position="537"/>
    </location>
</feature>
<feature type="domain" description="EAL" evidence="1">
    <location>
        <begin position="303"/>
        <end position="537"/>
    </location>
</feature>
<accession>A0A6J4MB84</accession>
<organism evidence="2">
    <name type="scientific">uncultured Gemmatimonadaceae bacterium</name>
    <dbReference type="NCBI Taxonomy" id="246130"/>
    <lineage>
        <taxon>Bacteria</taxon>
        <taxon>Pseudomonadati</taxon>
        <taxon>Gemmatimonadota</taxon>
        <taxon>Gemmatimonadia</taxon>
        <taxon>Gemmatimonadales</taxon>
        <taxon>Gemmatimonadaceae</taxon>
        <taxon>environmental samples</taxon>
    </lineage>
</organism>
<dbReference type="CDD" id="cd01948">
    <property type="entry name" value="EAL"/>
    <property type="match status" value="1"/>
</dbReference>
<dbReference type="SMART" id="SM00052">
    <property type="entry name" value="EAL"/>
    <property type="match status" value="1"/>
</dbReference>
<dbReference type="PROSITE" id="PS50883">
    <property type="entry name" value="EAL"/>
    <property type="match status" value="1"/>
</dbReference>
<sequence>MSQPVLLTDVGDPRVADAVASLDGWRVVVHPNRDLAAAVTAEPDARAVLVAAEHPAALRHVSEAARARGLAVIALCRDDAERRRAVELRVDEWYLPTAGAEELALRLRSAVARATPTSREVADRAQRVEHEEMLYDFLTGLPTLPIVIERSRALIKERGELIVLYLNFVRYSKIEEIYGWERLDAVLETTAAAVRGFMRDSSLSTSRAMVSFANDDDFVLIHVPAPGVPVATDSEVTELAGALERSVAQRIEAAHGEEVSALFDIYVGRAHVYYNPKVRLERLVYRGIREAADAAKGIEQRERARKVDALRVSLRDRLVYIDYHPIVVAESRRIFGYEALARGKMRALRSPEVMFEVAAEADLLWELSRLCRSRAIEGMAERLGADQLLFLNVDPHDFTDPVFNAEFGTQVDDPSRVVIEITERTAIKDYPKFRERLAALRALGYRFAVDDAGSGYAGLGSIANLEPDFIKLDMSLITCIDTNFIKQNLVETMVRFANDQKAMVIAEGVERAEEFETVKALGVHLVQGFYLHRPERL</sequence>
<dbReference type="Gene3D" id="3.30.70.270">
    <property type="match status" value="1"/>
</dbReference>
<dbReference type="InterPro" id="IPR043128">
    <property type="entry name" value="Rev_trsase/Diguanyl_cyclase"/>
</dbReference>
<dbReference type="PANTHER" id="PTHR33121">
    <property type="entry name" value="CYCLIC DI-GMP PHOSPHODIESTERASE PDEF"/>
    <property type="match status" value="1"/>
</dbReference>
<dbReference type="InterPro" id="IPR035919">
    <property type="entry name" value="EAL_sf"/>
</dbReference>